<evidence type="ECO:0000256" key="4">
    <source>
        <dbReference type="ARBA" id="ARBA00022448"/>
    </source>
</evidence>
<evidence type="ECO:0000256" key="2">
    <source>
        <dbReference type="ARBA" id="ARBA00004170"/>
    </source>
</evidence>
<keyword evidence="10" id="KW-1003">Cell membrane</keyword>
<proteinExistence type="inferred from homology"/>
<evidence type="ECO:0000256" key="8">
    <source>
        <dbReference type="ARBA" id="ARBA00023196"/>
    </source>
</evidence>
<dbReference type="Gene3D" id="1.10.287.80">
    <property type="entry name" value="ATP synthase, gamma subunit, helix hairpin domain"/>
    <property type="match status" value="2"/>
</dbReference>
<keyword evidence="8 10" id="KW-0139">CF(1)</keyword>
<reference evidence="11 12" key="1">
    <citation type="submission" date="2019-02" db="EMBL/GenBank/DDBJ databases">
        <title>Deep-cultivation of Planctomycetes and their phenomic and genomic characterization uncovers novel biology.</title>
        <authorList>
            <person name="Wiegand S."/>
            <person name="Jogler M."/>
            <person name="Boedeker C."/>
            <person name="Pinto D."/>
            <person name="Vollmers J."/>
            <person name="Rivas-Marin E."/>
            <person name="Kohn T."/>
            <person name="Peeters S.H."/>
            <person name="Heuer A."/>
            <person name="Rast P."/>
            <person name="Oberbeckmann S."/>
            <person name="Bunk B."/>
            <person name="Jeske O."/>
            <person name="Meyerdierks A."/>
            <person name="Storesund J.E."/>
            <person name="Kallscheuer N."/>
            <person name="Luecker S."/>
            <person name="Lage O.M."/>
            <person name="Pohl T."/>
            <person name="Merkel B.J."/>
            <person name="Hornburger P."/>
            <person name="Mueller R.-W."/>
            <person name="Bruemmer F."/>
            <person name="Labrenz M."/>
            <person name="Spormann A.M."/>
            <person name="Op den Camp H."/>
            <person name="Overmann J."/>
            <person name="Amann R."/>
            <person name="Jetten M.S.M."/>
            <person name="Mascher T."/>
            <person name="Medema M.H."/>
            <person name="Devos D.P."/>
            <person name="Kaster A.-K."/>
            <person name="Ovreas L."/>
            <person name="Rohde M."/>
            <person name="Galperin M.Y."/>
            <person name="Jogler C."/>
        </authorList>
    </citation>
    <scope>NUCLEOTIDE SEQUENCE [LARGE SCALE GENOMIC DNA]</scope>
    <source>
        <strain evidence="11 12">Pan181</strain>
    </source>
</reference>
<evidence type="ECO:0000256" key="7">
    <source>
        <dbReference type="ARBA" id="ARBA00023136"/>
    </source>
</evidence>
<evidence type="ECO:0000256" key="5">
    <source>
        <dbReference type="ARBA" id="ARBA00022781"/>
    </source>
</evidence>
<evidence type="ECO:0000256" key="9">
    <source>
        <dbReference type="ARBA" id="ARBA00023310"/>
    </source>
</evidence>
<dbReference type="Pfam" id="PF00231">
    <property type="entry name" value="ATP-synt"/>
    <property type="match status" value="1"/>
</dbReference>
<keyword evidence="6 10" id="KW-0406">Ion transport</keyword>
<dbReference type="RefSeq" id="WP_145247127.1">
    <property type="nucleotide sequence ID" value="NZ_CP036278.1"/>
</dbReference>
<keyword evidence="4 10" id="KW-0813">Transport</keyword>
<evidence type="ECO:0000256" key="1">
    <source>
        <dbReference type="ARBA" id="ARBA00003456"/>
    </source>
</evidence>
<comment type="similarity">
    <text evidence="3 10">Belongs to the ATPase gamma chain family.</text>
</comment>
<evidence type="ECO:0000313" key="12">
    <source>
        <dbReference type="Proteomes" id="UP000315750"/>
    </source>
</evidence>
<name>A0A518ANS3_9BACT</name>
<dbReference type="PRINTS" id="PR00126">
    <property type="entry name" value="ATPASEGAMMA"/>
</dbReference>
<comment type="function">
    <text evidence="1 10">Produces ATP from ADP in the presence of a proton gradient across the membrane. The gamma chain is believed to be important in regulating ATPase activity and the flow of protons through the CF(0) complex.</text>
</comment>
<dbReference type="GO" id="GO:0042777">
    <property type="term" value="P:proton motive force-driven plasma membrane ATP synthesis"/>
    <property type="evidence" value="ECO:0007669"/>
    <property type="project" value="UniProtKB-UniRule"/>
</dbReference>
<organism evidence="11 12">
    <name type="scientific">Aeoliella mucimassa</name>
    <dbReference type="NCBI Taxonomy" id="2527972"/>
    <lineage>
        <taxon>Bacteria</taxon>
        <taxon>Pseudomonadati</taxon>
        <taxon>Planctomycetota</taxon>
        <taxon>Planctomycetia</taxon>
        <taxon>Pirellulales</taxon>
        <taxon>Lacipirellulaceae</taxon>
        <taxon>Aeoliella</taxon>
    </lineage>
</organism>
<dbReference type="AlphaFoldDB" id="A0A518ANS3"/>
<accession>A0A518ANS3</accession>
<evidence type="ECO:0000256" key="3">
    <source>
        <dbReference type="ARBA" id="ARBA00007681"/>
    </source>
</evidence>
<dbReference type="PANTHER" id="PTHR11693:SF22">
    <property type="entry name" value="ATP SYNTHASE SUBUNIT GAMMA, MITOCHONDRIAL"/>
    <property type="match status" value="1"/>
</dbReference>
<dbReference type="GO" id="GO:0046933">
    <property type="term" value="F:proton-transporting ATP synthase activity, rotational mechanism"/>
    <property type="evidence" value="ECO:0007669"/>
    <property type="project" value="UniProtKB-UniRule"/>
</dbReference>
<dbReference type="HAMAP" id="MF_00815">
    <property type="entry name" value="ATP_synth_gamma_bact"/>
    <property type="match status" value="1"/>
</dbReference>
<gene>
    <name evidence="10 11" type="primary">atpG</name>
    <name evidence="11" type="ORF">Pan181_25810</name>
</gene>
<protein>
    <recommendedName>
        <fullName evidence="10">ATP synthase gamma chain</fullName>
    </recommendedName>
    <alternativeName>
        <fullName evidence="10">ATP synthase F1 sector gamma subunit</fullName>
    </alternativeName>
    <alternativeName>
        <fullName evidence="10">F-ATPase gamma subunit</fullName>
    </alternativeName>
</protein>
<dbReference type="CDD" id="cd12151">
    <property type="entry name" value="F1-ATPase_gamma"/>
    <property type="match status" value="1"/>
</dbReference>
<dbReference type="EMBL" id="CP036278">
    <property type="protein sequence ID" value="QDU56372.1"/>
    <property type="molecule type" value="Genomic_DNA"/>
</dbReference>
<dbReference type="InterPro" id="IPR000131">
    <property type="entry name" value="ATP_synth_F1_gsu"/>
</dbReference>
<dbReference type="KEGG" id="amuc:Pan181_25810"/>
<evidence type="ECO:0000256" key="6">
    <source>
        <dbReference type="ARBA" id="ARBA00023065"/>
    </source>
</evidence>
<dbReference type="GO" id="GO:0005886">
    <property type="term" value="C:plasma membrane"/>
    <property type="evidence" value="ECO:0007669"/>
    <property type="project" value="UniProtKB-SubCell"/>
</dbReference>
<keyword evidence="12" id="KW-1185">Reference proteome</keyword>
<dbReference type="Gene3D" id="3.40.1380.10">
    <property type="match status" value="1"/>
</dbReference>
<dbReference type="OrthoDB" id="9812769at2"/>
<sequence>MANPRELDKRRKSIKNIRKITRTMELIATARFRKAMDRAHAATAYTNQIMKLVRDLVNAGVSVEHPLLEQREETKNAAILVLSANRGFCGGFNGNVTRAGVQHYKLLKEQISNVRVEVSGKRGMNGFKQARIDLAQSYTQFEDRPSYDEVEMIANRYLEEYAAGKLDRLDVVYTSFESASKQVVTIETLLPLGGLETGGDEPAEAASSTLYDFLPSPESILEEVVPTSFRIKLFKCFLDTAVSEQISRMVAMKGATENAGELIKQLSMQYNRARQGRITSELMDLIGGVEALS</sequence>
<comment type="subunit">
    <text evidence="10">F-type ATPases have 2 components, CF(1) - the catalytic core - and CF(0) - the membrane proton channel. CF(1) has five subunits: alpha(3), beta(3), gamma(1), delta(1), epsilon(1). CF(0) has three main subunits: a, b and c.</text>
</comment>
<dbReference type="NCBIfam" id="TIGR01146">
    <property type="entry name" value="ATPsyn_F1gamma"/>
    <property type="match status" value="1"/>
</dbReference>
<evidence type="ECO:0000256" key="10">
    <source>
        <dbReference type="HAMAP-Rule" id="MF_00815"/>
    </source>
</evidence>
<dbReference type="Proteomes" id="UP000315750">
    <property type="component" value="Chromosome"/>
</dbReference>
<keyword evidence="9 10" id="KW-0066">ATP synthesis</keyword>
<dbReference type="GO" id="GO:0045259">
    <property type="term" value="C:proton-transporting ATP synthase complex"/>
    <property type="evidence" value="ECO:0007669"/>
    <property type="project" value="UniProtKB-KW"/>
</dbReference>
<keyword evidence="7 10" id="KW-0472">Membrane</keyword>
<dbReference type="GO" id="GO:0005524">
    <property type="term" value="F:ATP binding"/>
    <property type="evidence" value="ECO:0007669"/>
    <property type="project" value="UniProtKB-UniRule"/>
</dbReference>
<comment type="subcellular location">
    <subcellularLocation>
        <location evidence="10">Cell membrane</location>
        <topology evidence="10">Peripheral membrane protein</topology>
    </subcellularLocation>
    <subcellularLocation>
        <location evidence="2">Membrane</location>
        <topology evidence="2">Peripheral membrane protein</topology>
    </subcellularLocation>
</comment>
<dbReference type="SUPFAM" id="SSF52943">
    <property type="entry name" value="ATP synthase (F1-ATPase), gamma subunit"/>
    <property type="match status" value="1"/>
</dbReference>
<dbReference type="InterPro" id="IPR035968">
    <property type="entry name" value="ATP_synth_F1_ATPase_gsu"/>
</dbReference>
<keyword evidence="5 10" id="KW-0375">Hydrogen ion transport</keyword>
<dbReference type="PANTHER" id="PTHR11693">
    <property type="entry name" value="ATP SYNTHASE GAMMA CHAIN"/>
    <property type="match status" value="1"/>
</dbReference>
<evidence type="ECO:0000313" key="11">
    <source>
        <dbReference type="EMBL" id="QDU56372.1"/>
    </source>
</evidence>